<keyword evidence="2" id="KW-0347">Helicase</keyword>
<evidence type="ECO:0000313" key="2">
    <source>
        <dbReference type="EMBL" id="MFD1176158.1"/>
    </source>
</evidence>
<evidence type="ECO:0000313" key="3">
    <source>
        <dbReference type="Proteomes" id="UP001597262"/>
    </source>
</evidence>
<accession>A0ABW3RUK2</accession>
<dbReference type="InterPro" id="IPR032830">
    <property type="entry name" value="XPB/Ssl2_N"/>
</dbReference>
<sequence>MKVSKAQSELDVHTSDELLREKFPLPETAHAVLLQLYRKFAGQPFKLEAIRSAARDGWSGAELRAALPSLLRQGDVKAVKKAWGEKLFYIPLNRILQLQQSWGYSSLNPWQPKQVMSGQESKAGLAVDLFRAITWIAENGLRITAKGTIHQKEQGKLESRIELSEHDVIGLQLNYPHQDVYSPQLAVILDLLMGLDLIDKDRAFWRLNHFSLKGWLNLDIQTMNMVLLRQILQRYVPSEAGLQHVALRLATPDLEKDTWYSRRELLNSLTKLGYFNSGYAEERKDWINAWLQAMAGFGWMELGENQEGEAVFRWIISRDRLAITNDHLTKERNIAKDGYIIVQPDFEILVPPDVPMLVRFELEACSENIIMDTMSVYRISKDSVKQASKHGRTPDDILAFLRKHAAYVPESIILALQQWGREFGRVAFEEKLLLRCADHEAAERIYSLPSLQGKVERISPLDFIVPPEEEGKIRKILEEQRLSPRDNRNQSGEEQIFPRIEEEGISKLDDPESAQMLQGQGWIFKGAGLHFYEADNELPSAEQLFPGLQELPVMWWKETRAYHSSTARKIIAQAMEWHTKLRVQIAGKPPMECLPVELIGGEDWSVKVSLSSSEGNLLTNAMMEDIEVVLSSNDIETLRLLVPEMM</sequence>
<protein>
    <submittedName>
        <fullName evidence="2">Helicase-associated domain-containing protein</fullName>
    </submittedName>
</protein>
<feature type="domain" description="Helicase XPB/Ssl2 N-terminal" evidence="1">
    <location>
        <begin position="340"/>
        <end position="452"/>
    </location>
</feature>
<dbReference type="Pfam" id="PF13625">
    <property type="entry name" value="Helicase_C_3"/>
    <property type="match status" value="1"/>
</dbReference>
<proteinExistence type="predicted"/>
<keyword evidence="2" id="KW-0378">Hydrolase</keyword>
<dbReference type="EMBL" id="JBHTLM010000004">
    <property type="protein sequence ID" value="MFD1176158.1"/>
    <property type="molecule type" value="Genomic_DNA"/>
</dbReference>
<organism evidence="2 3">
    <name type="scientific">Paenibacillus puldeungensis</name>
    <dbReference type="NCBI Taxonomy" id="696536"/>
    <lineage>
        <taxon>Bacteria</taxon>
        <taxon>Bacillati</taxon>
        <taxon>Bacillota</taxon>
        <taxon>Bacilli</taxon>
        <taxon>Bacillales</taxon>
        <taxon>Paenibacillaceae</taxon>
        <taxon>Paenibacillus</taxon>
    </lineage>
</organism>
<reference evidence="3" key="1">
    <citation type="journal article" date="2019" name="Int. J. Syst. Evol. Microbiol.">
        <title>The Global Catalogue of Microorganisms (GCM) 10K type strain sequencing project: providing services to taxonomists for standard genome sequencing and annotation.</title>
        <authorList>
            <consortium name="The Broad Institute Genomics Platform"/>
            <consortium name="The Broad Institute Genome Sequencing Center for Infectious Disease"/>
            <person name="Wu L."/>
            <person name="Ma J."/>
        </authorList>
    </citation>
    <scope>NUCLEOTIDE SEQUENCE [LARGE SCALE GENOMIC DNA]</scope>
    <source>
        <strain evidence="3">CCUG 59189</strain>
    </source>
</reference>
<keyword evidence="2" id="KW-0547">Nucleotide-binding</keyword>
<keyword evidence="2" id="KW-0067">ATP-binding</keyword>
<evidence type="ECO:0000259" key="1">
    <source>
        <dbReference type="Pfam" id="PF13625"/>
    </source>
</evidence>
<gene>
    <name evidence="2" type="ORF">ACFQ3W_07590</name>
</gene>
<name>A0ABW3RUK2_9BACL</name>
<keyword evidence="3" id="KW-1185">Reference proteome</keyword>
<comment type="caution">
    <text evidence="2">The sequence shown here is derived from an EMBL/GenBank/DDBJ whole genome shotgun (WGS) entry which is preliminary data.</text>
</comment>
<dbReference type="GO" id="GO:0004386">
    <property type="term" value="F:helicase activity"/>
    <property type="evidence" value="ECO:0007669"/>
    <property type="project" value="UniProtKB-KW"/>
</dbReference>
<dbReference type="RefSeq" id="WP_379318250.1">
    <property type="nucleotide sequence ID" value="NZ_JBHTLM010000004.1"/>
</dbReference>
<dbReference type="Proteomes" id="UP001597262">
    <property type="component" value="Unassembled WGS sequence"/>
</dbReference>